<dbReference type="SUPFAM" id="SSF52833">
    <property type="entry name" value="Thioredoxin-like"/>
    <property type="match status" value="1"/>
</dbReference>
<accession>A0A0K0EH67</accession>
<protein>
    <submittedName>
        <fullName evidence="5 6">Thioredoxin domain-containing protein</fullName>
    </submittedName>
</protein>
<feature type="compositionally biased region" description="Basic and acidic residues" evidence="2">
    <location>
        <begin position="180"/>
        <end position="230"/>
    </location>
</feature>
<dbReference type="WBParaSite" id="TCONS_00015975.p1">
    <property type="protein sequence ID" value="TCONS_00015975.p1"/>
    <property type="gene ID" value="XLOC_010744"/>
</dbReference>
<organism evidence="5">
    <name type="scientific">Strongyloides stercoralis</name>
    <name type="common">Threadworm</name>
    <dbReference type="NCBI Taxonomy" id="6248"/>
    <lineage>
        <taxon>Eukaryota</taxon>
        <taxon>Metazoa</taxon>
        <taxon>Ecdysozoa</taxon>
        <taxon>Nematoda</taxon>
        <taxon>Chromadorea</taxon>
        <taxon>Rhabditida</taxon>
        <taxon>Tylenchina</taxon>
        <taxon>Panagrolaimomorpha</taxon>
        <taxon>Strongyloidoidea</taxon>
        <taxon>Strongyloididae</taxon>
        <taxon>Strongyloides</taxon>
    </lineage>
</organism>
<evidence type="ECO:0000256" key="2">
    <source>
        <dbReference type="SAM" id="MobiDB-lite"/>
    </source>
</evidence>
<evidence type="ECO:0000313" key="5">
    <source>
        <dbReference type="WBParaSite" id="SSTP_0000882400.1"/>
    </source>
</evidence>
<feature type="signal peptide" evidence="3">
    <location>
        <begin position="1"/>
        <end position="17"/>
    </location>
</feature>
<proteinExistence type="predicted"/>
<evidence type="ECO:0000313" key="6">
    <source>
        <dbReference type="WBParaSite" id="TCONS_00015975.p1"/>
    </source>
</evidence>
<sequence>MLYLSLLFVFINYFVSAADITSMYKNPLSHGFGEDIDWVSWNDAIELAEQQEKPIFLLVHKTWCHACKSLKKTLESSNARKAFKILSKYFIMVNTEDDEEPYEDEYRPDGKYIPRLVFLDKNGDLLEQFINKRGEQKNYKYYYSTPTDIVASMKSVLKYYGIKVPELEKTKPTKPKKTQKKVDEKSEVNKKEEKIDDKKDGVKKDEVKKTNKKEDNSSSNKNKKEEKTEL</sequence>
<evidence type="ECO:0000256" key="3">
    <source>
        <dbReference type="SAM" id="SignalP"/>
    </source>
</evidence>
<dbReference type="Proteomes" id="UP000035681">
    <property type="component" value="Unplaced"/>
</dbReference>
<dbReference type="WBParaSite" id="SSTP_0000882400.1">
    <property type="protein sequence ID" value="SSTP_0000882400.1"/>
    <property type="gene ID" value="SSTP_0000882400"/>
</dbReference>
<dbReference type="Gene3D" id="3.40.30.10">
    <property type="entry name" value="Glutaredoxin"/>
    <property type="match status" value="1"/>
</dbReference>
<keyword evidence="4" id="KW-1185">Reference proteome</keyword>
<keyword evidence="1 3" id="KW-0732">Signal</keyword>
<dbReference type="InterPro" id="IPR036249">
    <property type="entry name" value="Thioredoxin-like_sf"/>
</dbReference>
<name>A0A0K0EH67_STRER</name>
<dbReference type="STRING" id="6248.A0A0K0EH67"/>
<feature type="region of interest" description="Disordered" evidence="2">
    <location>
        <begin position="171"/>
        <end position="230"/>
    </location>
</feature>
<reference evidence="5" key="1">
    <citation type="submission" date="2015-08" db="UniProtKB">
        <authorList>
            <consortium name="WormBaseParasite"/>
        </authorList>
    </citation>
    <scope>IDENTIFICATION</scope>
</reference>
<dbReference type="PANTHER" id="PTHR15337">
    <property type="entry name" value="ANTERIOR GRADIENT PROTEIN-RELATED"/>
    <property type="match status" value="1"/>
</dbReference>
<dbReference type="AlphaFoldDB" id="A0A0K0EH67"/>
<dbReference type="InterPro" id="IPR051099">
    <property type="entry name" value="AGR/TXD"/>
</dbReference>
<dbReference type="PANTHER" id="PTHR15337:SF23">
    <property type="entry name" value="THIOREDOXIN DOMAIN-CONTAINING PROTEIN"/>
    <property type="match status" value="1"/>
</dbReference>
<feature type="chain" id="PRO_5005328041" evidence="3">
    <location>
        <begin position="18"/>
        <end position="230"/>
    </location>
</feature>
<dbReference type="Pfam" id="PF13899">
    <property type="entry name" value="Thioredoxin_7"/>
    <property type="match status" value="1"/>
</dbReference>
<evidence type="ECO:0000313" key="4">
    <source>
        <dbReference type="Proteomes" id="UP000035681"/>
    </source>
</evidence>
<evidence type="ECO:0000256" key="1">
    <source>
        <dbReference type="ARBA" id="ARBA00022729"/>
    </source>
</evidence>
<dbReference type="GO" id="GO:0005783">
    <property type="term" value="C:endoplasmic reticulum"/>
    <property type="evidence" value="ECO:0007669"/>
    <property type="project" value="TreeGrafter"/>
</dbReference>